<dbReference type="GO" id="GO:0070273">
    <property type="term" value="F:phosphatidylinositol-4-phosphate binding"/>
    <property type="evidence" value="ECO:0007669"/>
    <property type="project" value="TreeGrafter"/>
</dbReference>
<dbReference type="AlphaFoldDB" id="A0A2K5DJB9"/>
<evidence type="ECO:0000256" key="9">
    <source>
        <dbReference type="ARBA" id="ARBA00023136"/>
    </source>
</evidence>
<gene>
    <name evidence="15" type="primary">GSDMC</name>
</gene>
<evidence type="ECO:0000256" key="8">
    <source>
        <dbReference type="ARBA" id="ARBA00022692"/>
    </source>
</evidence>
<evidence type="ECO:0000256" key="12">
    <source>
        <dbReference type="ARBA" id="ARBA00038764"/>
    </source>
</evidence>
<keyword evidence="9" id="KW-0472">Membrane</keyword>
<dbReference type="GO" id="GO:0070269">
    <property type="term" value="P:pyroptotic inflammatory response"/>
    <property type="evidence" value="ECO:0007669"/>
    <property type="project" value="TreeGrafter"/>
</dbReference>
<evidence type="ECO:0000256" key="2">
    <source>
        <dbReference type="ARBA" id="ARBA00004651"/>
    </source>
</evidence>
<dbReference type="InterPro" id="IPR007677">
    <property type="entry name" value="Gasdermin"/>
</dbReference>
<dbReference type="PANTHER" id="PTHR16399:SF21">
    <property type="entry name" value="GASDERMIN-C"/>
    <property type="match status" value="1"/>
</dbReference>
<evidence type="ECO:0000313" key="15">
    <source>
        <dbReference type="Ensembl" id="ENSANAP00000021012.1"/>
    </source>
</evidence>
<evidence type="ECO:0000256" key="11">
    <source>
        <dbReference type="ARBA" id="ARBA00023288"/>
    </source>
</evidence>
<evidence type="ECO:0000256" key="10">
    <source>
        <dbReference type="ARBA" id="ARBA00023139"/>
    </source>
</evidence>
<dbReference type="Pfam" id="PF04598">
    <property type="entry name" value="Gasdermin"/>
    <property type="match status" value="1"/>
</dbReference>
<dbReference type="GO" id="GO:0001786">
    <property type="term" value="F:phosphatidylserine binding"/>
    <property type="evidence" value="ECO:0007669"/>
    <property type="project" value="TreeGrafter"/>
</dbReference>
<dbReference type="InterPro" id="IPR040460">
    <property type="entry name" value="Gasdermin_pore"/>
</dbReference>
<keyword evidence="11" id="KW-0449">Lipoprotein</keyword>
<dbReference type="GO" id="GO:0005829">
    <property type="term" value="C:cytosol"/>
    <property type="evidence" value="ECO:0007669"/>
    <property type="project" value="UniProtKB-SubCell"/>
</dbReference>
<evidence type="ECO:0000256" key="3">
    <source>
        <dbReference type="ARBA" id="ARBA00009279"/>
    </source>
</evidence>
<accession>A0A2K5DJB9</accession>
<sequence>MSCMFQRISKSLVKEVGSNDLTPVKCPIRATKLRQFAVLQKMNNSRSVFWEKYDYVPLQFSLSDILESSSSVSDNDVNGPLYFCDTMIQKYEAGIGVNVGGELNVSGEASADQGGSLGYQIVTISAPNLEVFQKRKLLHPEPEYLKDCRRRGGNLYVVTDAVELISDAVLRDNSSMDLFGKISLWITYGKGQGQGKIFRKKEKALTLKKGMVMAYKTKQLIFEEKDRTILITDDDERSTFQDVYRISERLGYCGSFTTISSTFFNASSNDIKLKLEANLVGMRKGDSDLILLLGRIEEPFWQNFKHLQVEVSENIEALAQLSKDVQGVVFYSILAMLRDGEDLQDLMYMLKLDSSGHLDGPGGTILKILQQDSNHALSKSKEAILYLLEAIMVLSDIQHDLLAYSMEKRILLQQQELVRSILEPNFIYPWSIPFTLKPELLAPLQSEDLAITYGLLEGCGLRMELDSPRSTWDLAVKMPLSALYGTLSLLQQLAEA</sequence>
<dbReference type="Pfam" id="PF17708">
    <property type="entry name" value="Gasdermin_C"/>
    <property type="match status" value="1"/>
</dbReference>
<organism evidence="15 16">
    <name type="scientific">Aotus nancymaae</name>
    <name type="common">Ma's night monkey</name>
    <dbReference type="NCBI Taxonomy" id="37293"/>
    <lineage>
        <taxon>Eukaryota</taxon>
        <taxon>Metazoa</taxon>
        <taxon>Chordata</taxon>
        <taxon>Craniata</taxon>
        <taxon>Vertebrata</taxon>
        <taxon>Euteleostomi</taxon>
        <taxon>Mammalia</taxon>
        <taxon>Eutheria</taxon>
        <taxon>Euarchontoglires</taxon>
        <taxon>Primates</taxon>
        <taxon>Haplorrhini</taxon>
        <taxon>Platyrrhini</taxon>
        <taxon>Aotidae</taxon>
        <taxon>Aotus</taxon>
    </lineage>
</organism>
<evidence type="ECO:0000256" key="6">
    <source>
        <dbReference type="ARBA" id="ARBA00022490"/>
    </source>
</evidence>
<dbReference type="InterPro" id="IPR041263">
    <property type="entry name" value="Gasdermin_PUB"/>
</dbReference>
<comment type="subunit">
    <text evidence="12">Homooligomer; homooligomeric ring-shaped pore complex containing 27-28 subunits when inserted in the membrane.</text>
</comment>
<dbReference type="Proteomes" id="UP000233020">
    <property type="component" value="Unplaced"/>
</dbReference>
<keyword evidence="10" id="KW-0564">Palmitate</keyword>
<evidence type="ECO:0000313" key="16">
    <source>
        <dbReference type="Proteomes" id="UP000233020"/>
    </source>
</evidence>
<dbReference type="GO" id="GO:0042742">
    <property type="term" value="P:defense response to bacterium"/>
    <property type="evidence" value="ECO:0007669"/>
    <property type="project" value="TreeGrafter"/>
</dbReference>
<reference evidence="15" key="2">
    <citation type="submission" date="2025-09" db="UniProtKB">
        <authorList>
            <consortium name="Ensembl"/>
        </authorList>
    </citation>
    <scope>IDENTIFICATION</scope>
</reference>
<feature type="domain" description="Gasdermin PUB" evidence="14">
    <location>
        <begin position="303"/>
        <end position="469"/>
    </location>
</feature>
<keyword evidence="8" id="KW-0812">Transmembrane</keyword>
<evidence type="ECO:0000256" key="5">
    <source>
        <dbReference type="ARBA" id="ARBA00022475"/>
    </source>
</evidence>
<keyword evidence="7" id="KW-1210">Necrosis</keyword>
<protein>
    <submittedName>
        <fullName evidence="15">Gasdermin C</fullName>
    </submittedName>
</protein>
<comment type="similarity">
    <text evidence="3">Belongs to the gasdermin family.</text>
</comment>
<dbReference type="STRING" id="37293.ENSANAP00000021012"/>
<dbReference type="OMA" id="ISLWITY"/>
<dbReference type="GO" id="GO:0012501">
    <property type="term" value="P:programmed cell death"/>
    <property type="evidence" value="ECO:0007669"/>
    <property type="project" value="UniProtKB-KW"/>
</dbReference>
<dbReference type="GO" id="GO:0005886">
    <property type="term" value="C:plasma membrane"/>
    <property type="evidence" value="ECO:0007669"/>
    <property type="project" value="UniProtKB-SubCell"/>
</dbReference>
<comment type="subcellular location">
    <subcellularLocation>
        <location evidence="2">Cell membrane</location>
        <topology evidence="2">Multi-pass membrane protein</topology>
    </subcellularLocation>
    <subcellularLocation>
        <location evidence="1">Cytoplasm</location>
        <location evidence="1">Cytosol</location>
    </subcellularLocation>
</comment>
<keyword evidence="6" id="KW-0963">Cytoplasm</keyword>
<evidence type="ECO:0000259" key="13">
    <source>
        <dbReference type="Pfam" id="PF04598"/>
    </source>
</evidence>
<evidence type="ECO:0000259" key="14">
    <source>
        <dbReference type="Pfam" id="PF17708"/>
    </source>
</evidence>
<dbReference type="GO" id="GO:0005546">
    <property type="term" value="F:phosphatidylinositol-4,5-bisphosphate binding"/>
    <property type="evidence" value="ECO:0007669"/>
    <property type="project" value="TreeGrafter"/>
</dbReference>
<evidence type="ECO:0000256" key="7">
    <source>
        <dbReference type="ARBA" id="ARBA00022590"/>
    </source>
</evidence>
<dbReference type="PANTHER" id="PTHR16399">
    <property type="entry name" value="GASDERMIN"/>
    <property type="match status" value="1"/>
</dbReference>
<evidence type="ECO:0000256" key="4">
    <source>
        <dbReference type="ARBA" id="ARBA00022452"/>
    </source>
</evidence>
<proteinExistence type="inferred from homology"/>
<name>A0A2K5DJB9_AOTNA</name>
<keyword evidence="4" id="KW-1134">Transmembrane beta strand</keyword>
<keyword evidence="16" id="KW-1185">Reference proteome</keyword>
<dbReference type="Ensembl" id="ENSANAT00000038896.1">
    <property type="protein sequence ID" value="ENSANAP00000021012.1"/>
    <property type="gene ID" value="ENSANAG00000028301.1"/>
</dbReference>
<keyword evidence="5" id="KW-1003">Cell membrane</keyword>
<dbReference type="GeneTree" id="ENSGT00950000183140"/>
<feature type="domain" description="Gasdermin pore forming" evidence="13">
    <location>
        <begin position="4"/>
        <end position="242"/>
    </location>
</feature>
<evidence type="ECO:0000256" key="1">
    <source>
        <dbReference type="ARBA" id="ARBA00004514"/>
    </source>
</evidence>
<reference evidence="15" key="1">
    <citation type="submission" date="2025-08" db="UniProtKB">
        <authorList>
            <consortium name="Ensembl"/>
        </authorList>
    </citation>
    <scope>IDENTIFICATION</scope>
</reference>